<proteinExistence type="predicted"/>
<feature type="region of interest" description="Disordered" evidence="1">
    <location>
        <begin position="1"/>
        <end position="21"/>
    </location>
</feature>
<keyword evidence="3" id="KW-1185">Reference proteome</keyword>
<organism evidence="2 3">
    <name type="scientific">Channa striata</name>
    <name type="common">Snakehead murrel</name>
    <name type="synonym">Ophicephalus striatus</name>
    <dbReference type="NCBI Taxonomy" id="64152"/>
    <lineage>
        <taxon>Eukaryota</taxon>
        <taxon>Metazoa</taxon>
        <taxon>Chordata</taxon>
        <taxon>Craniata</taxon>
        <taxon>Vertebrata</taxon>
        <taxon>Euteleostomi</taxon>
        <taxon>Actinopterygii</taxon>
        <taxon>Neopterygii</taxon>
        <taxon>Teleostei</taxon>
        <taxon>Neoteleostei</taxon>
        <taxon>Acanthomorphata</taxon>
        <taxon>Anabantaria</taxon>
        <taxon>Anabantiformes</taxon>
        <taxon>Channoidei</taxon>
        <taxon>Channidae</taxon>
        <taxon>Channa</taxon>
    </lineage>
</organism>
<feature type="compositionally biased region" description="Polar residues" evidence="1">
    <location>
        <begin position="1"/>
        <end position="18"/>
    </location>
</feature>
<name>A0AA88MPF9_CHASR</name>
<accession>A0AA88MPF9</accession>
<feature type="region of interest" description="Disordered" evidence="1">
    <location>
        <begin position="66"/>
        <end position="97"/>
    </location>
</feature>
<sequence length="298" mass="31829">MGSNSSRAPPQSVTSPSGWSVIVAKTGPQPVATSHTYGSQARLLRQQQLWKKVPVVLVPRRNRPGSLLTTKEVRHSTTEEAGSESSTTSSKNRAWDSELAPEHSATLVGLRLSDTISKSPSLCWCGTCVNTTCSAPRAWSKTSCVTRADAPLRLSWWLQTSRQSGCHNQQTAQQSDNVGSNLDLPVLVHLASQNPCLPLRVASDCHSSLPYRHLRRCCVLLTLGGVESDHGKPTPPVHNPQSVASPSGWSVIVATKPALNRWRPPYHGSRAAPPSAAAVERSTCGSCPGPGGTDLVPC</sequence>
<feature type="compositionally biased region" description="Low complexity" evidence="1">
    <location>
        <begin position="79"/>
        <end position="90"/>
    </location>
</feature>
<dbReference type="EMBL" id="JAUPFM010000010">
    <property type="protein sequence ID" value="KAK2840500.1"/>
    <property type="molecule type" value="Genomic_DNA"/>
</dbReference>
<protein>
    <submittedName>
        <fullName evidence="2">Uncharacterized protein</fullName>
    </submittedName>
</protein>
<dbReference type="AlphaFoldDB" id="A0AA88MPF9"/>
<comment type="caution">
    <text evidence="2">The sequence shown here is derived from an EMBL/GenBank/DDBJ whole genome shotgun (WGS) entry which is preliminary data.</text>
</comment>
<gene>
    <name evidence="2" type="ORF">Q5P01_014240</name>
</gene>
<dbReference type="Proteomes" id="UP001187415">
    <property type="component" value="Unassembled WGS sequence"/>
</dbReference>
<reference evidence="2" key="1">
    <citation type="submission" date="2023-07" db="EMBL/GenBank/DDBJ databases">
        <title>Chromosome-level Genome Assembly of Striped Snakehead (Channa striata).</title>
        <authorList>
            <person name="Liu H."/>
        </authorList>
    </citation>
    <scope>NUCLEOTIDE SEQUENCE</scope>
    <source>
        <strain evidence="2">Gz</strain>
        <tissue evidence="2">Muscle</tissue>
    </source>
</reference>
<evidence type="ECO:0000256" key="1">
    <source>
        <dbReference type="SAM" id="MobiDB-lite"/>
    </source>
</evidence>
<evidence type="ECO:0000313" key="3">
    <source>
        <dbReference type="Proteomes" id="UP001187415"/>
    </source>
</evidence>
<evidence type="ECO:0000313" key="2">
    <source>
        <dbReference type="EMBL" id="KAK2840500.1"/>
    </source>
</evidence>